<name>A0A4R5K532_9MICC</name>
<dbReference type="Gene3D" id="1.10.150.130">
    <property type="match status" value="1"/>
</dbReference>
<dbReference type="Gene3D" id="1.10.443.10">
    <property type="entry name" value="Intergrase catalytic core"/>
    <property type="match status" value="1"/>
</dbReference>
<organism evidence="5 6">
    <name type="scientific">Arthrobacter terricola</name>
    <dbReference type="NCBI Taxonomy" id="2547396"/>
    <lineage>
        <taxon>Bacteria</taxon>
        <taxon>Bacillati</taxon>
        <taxon>Actinomycetota</taxon>
        <taxon>Actinomycetes</taxon>
        <taxon>Micrococcales</taxon>
        <taxon>Micrococcaceae</taxon>
        <taxon>Arthrobacter</taxon>
    </lineage>
</organism>
<sequence>MSRYPLPLGTWGTIRTERATAKTWRARTNFRDMDGKLRQVEARGPSAAAARRNLQIRLQKRSTPRKGLIAATDKISQLADLYLLELDRSDKASRTKDKYSFSVKKYITPALGSIRIGEATSGVIDYFIRDVVDNAGPATARTCGAVLSGMFKIARRHDAVTTNPVLGISIPRTASAKPHALTPEQFLDLRSKLIVWENEPALGRTRTQELHEIADFLIFTGLRAGELFALRWEDIELDATPPTVFINATVIRTSNGGVRIQDHPKSQHGIRHVTVPDFLVARLHERQSRQDPATNPLNLVFPSTTGTVCDPNNVGKTWRKAADAIGYPWVTFKTFRKANATLIARTMGVEAAAYQAGHSKVSMTQKHYIEEYKEALDTRGALSAFNPDPPRPPGMGL</sequence>
<dbReference type="PANTHER" id="PTHR30349">
    <property type="entry name" value="PHAGE INTEGRASE-RELATED"/>
    <property type="match status" value="1"/>
</dbReference>
<dbReference type="PANTHER" id="PTHR30349:SF41">
    <property type="entry name" value="INTEGRASE_RECOMBINASE PROTEIN MJ0367-RELATED"/>
    <property type="match status" value="1"/>
</dbReference>
<evidence type="ECO:0000313" key="5">
    <source>
        <dbReference type="EMBL" id="TDF87541.1"/>
    </source>
</evidence>
<keyword evidence="2" id="KW-0238">DNA-binding</keyword>
<reference evidence="5 6" key="1">
    <citation type="submission" date="2019-03" db="EMBL/GenBank/DDBJ databases">
        <title>Whole genome sequence of Arthrobacter sp JH1-1.</title>
        <authorList>
            <person name="Trinh H.N."/>
        </authorList>
    </citation>
    <scope>NUCLEOTIDE SEQUENCE [LARGE SCALE GENOMIC DNA]</scope>
    <source>
        <strain evidence="5 6">JH1-1</strain>
    </source>
</reference>
<evidence type="ECO:0000313" key="6">
    <source>
        <dbReference type="Proteomes" id="UP000295511"/>
    </source>
</evidence>
<dbReference type="GO" id="GO:0015074">
    <property type="term" value="P:DNA integration"/>
    <property type="evidence" value="ECO:0007669"/>
    <property type="project" value="InterPro"/>
</dbReference>
<dbReference type="InterPro" id="IPR010998">
    <property type="entry name" value="Integrase_recombinase_N"/>
</dbReference>
<dbReference type="SUPFAM" id="SSF56349">
    <property type="entry name" value="DNA breaking-rejoining enzymes"/>
    <property type="match status" value="1"/>
</dbReference>
<keyword evidence="3" id="KW-0233">DNA recombination</keyword>
<dbReference type="RefSeq" id="WP_133206902.1">
    <property type="nucleotide sequence ID" value="NZ_SMRU01000051.1"/>
</dbReference>
<comment type="similarity">
    <text evidence="1">Belongs to the 'phage' integrase family.</text>
</comment>
<dbReference type="GO" id="GO:0006310">
    <property type="term" value="P:DNA recombination"/>
    <property type="evidence" value="ECO:0007669"/>
    <property type="project" value="UniProtKB-KW"/>
</dbReference>
<proteinExistence type="inferred from homology"/>
<evidence type="ECO:0000256" key="2">
    <source>
        <dbReference type="ARBA" id="ARBA00023125"/>
    </source>
</evidence>
<dbReference type="AlphaFoldDB" id="A0A4R5K532"/>
<dbReference type="GO" id="GO:0003677">
    <property type="term" value="F:DNA binding"/>
    <property type="evidence" value="ECO:0007669"/>
    <property type="project" value="UniProtKB-KW"/>
</dbReference>
<dbReference type="InterPro" id="IPR050090">
    <property type="entry name" value="Tyrosine_recombinase_XerCD"/>
</dbReference>
<dbReference type="EMBL" id="SMRU01000051">
    <property type="protein sequence ID" value="TDF87541.1"/>
    <property type="molecule type" value="Genomic_DNA"/>
</dbReference>
<evidence type="ECO:0000256" key="1">
    <source>
        <dbReference type="ARBA" id="ARBA00008857"/>
    </source>
</evidence>
<dbReference type="OrthoDB" id="4326943at2"/>
<evidence type="ECO:0000256" key="3">
    <source>
        <dbReference type="ARBA" id="ARBA00023172"/>
    </source>
</evidence>
<accession>A0A4R5K532</accession>
<dbReference type="InterPro" id="IPR013762">
    <property type="entry name" value="Integrase-like_cat_sf"/>
</dbReference>
<protein>
    <submittedName>
        <fullName evidence="5">Site-specific integrase</fullName>
    </submittedName>
</protein>
<comment type="caution">
    <text evidence="5">The sequence shown here is derived from an EMBL/GenBank/DDBJ whole genome shotgun (WGS) entry which is preliminary data.</text>
</comment>
<dbReference type="CDD" id="cd01189">
    <property type="entry name" value="INT_ICEBs1_C_like"/>
    <property type="match status" value="1"/>
</dbReference>
<dbReference type="PROSITE" id="PS51898">
    <property type="entry name" value="TYR_RECOMBINASE"/>
    <property type="match status" value="1"/>
</dbReference>
<feature type="domain" description="Tyr recombinase" evidence="4">
    <location>
        <begin position="176"/>
        <end position="381"/>
    </location>
</feature>
<dbReference type="Proteomes" id="UP000295511">
    <property type="component" value="Unassembled WGS sequence"/>
</dbReference>
<gene>
    <name evidence="5" type="ORF">E1809_24760</name>
</gene>
<dbReference type="Pfam" id="PF00589">
    <property type="entry name" value="Phage_integrase"/>
    <property type="match status" value="1"/>
</dbReference>
<dbReference type="InterPro" id="IPR002104">
    <property type="entry name" value="Integrase_catalytic"/>
</dbReference>
<keyword evidence="6" id="KW-1185">Reference proteome</keyword>
<dbReference type="InterPro" id="IPR011010">
    <property type="entry name" value="DNA_brk_join_enz"/>
</dbReference>
<evidence type="ECO:0000259" key="4">
    <source>
        <dbReference type="PROSITE" id="PS51898"/>
    </source>
</evidence>